<comment type="similarity">
    <text evidence="1">Belongs to the aldo/keto reductase family.</text>
</comment>
<evidence type="ECO:0000256" key="7">
    <source>
        <dbReference type="PIRSR" id="PIRSR000097-3"/>
    </source>
</evidence>
<dbReference type="EMBL" id="JABRWM010000006">
    <property type="protein sequence ID" value="NRF19088.1"/>
    <property type="molecule type" value="Genomic_DNA"/>
</dbReference>
<comment type="catalytic activity">
    <reaction evidence="4">
        <text>hydroxyacetone + NADP(+) = methylglyoxal + NADPH + H(+)</text>
        <dbReference type="Rhea" id="RHEA:27986"/>
        <dbReference type="ChEBI" id="CHEBI:15378"/>
        <dbReference type="ChEBI" id="CHEBI:17158"/>
        <dbReference type="ChEBI" id="CHEBI:27957"/>
        <dbReference type="ChEBI" id="CHEBI:57783"/>
        <dbReference type="ChEBI" id="CHEBI:58349"/>
    </reaction>
</comment>
<dbReference type="GO" id="GO:0016616">
    <property type="term" value="F:oxidoreductase activity, acting on the CH-OH group of donors, NAD or NADP as acceptor"/>
    <property type="evidence" value="ECO:0007669"/>
    <property type="project" value="UniProtKB-ARBA"/>
</dbReference>
<sequence length="278" mass="31040">MAKIPELRLADGIGLPAVGFGAWSLNGESGVGAMVSAIRQGYRLIDSAFNYENEGAVGEAIRRAGVPRESLRVTSKLPGRHHRHDEALATIEESLWRARLDYYDLYLIHWPNPKQGLYLEAWRALIEARQRGLVRSIGVSNFLPAHLERIMSETGVTPVVNQVEMHPRFPQDEQRAYDKAHGIVTEAWSPLGRGELLKDPVLTAIAERLGRSVGQVVLRWHHQAGSLPLPRSASPERQAENLALFDFALSAKDMGEIASLSRPDGRLRDQDPARYEEF</sequence>
<dbReference type="FunFam" id="3.20.20.100:FF:000002">
    <property type="entry name" value="2,5-diketo-D-gluconic acid reductase A"/>
    <property type="match status" value="1"/>
</dbReference>
<dbReference type="CDD" id="cd19132">
    <property type="entry name" value="AKR_AKR5D1_E1"/>
    <property type="match status" value="1"/>
</dbReference>
<organism evidence="10 11">
    <name type="scientific">Agrobacterium pusense</name>
    <dbReference type="NCBI Taxonomy" id="648995"/>
    <lineage>
        <taxon>Bacteria</taxon>
        <taxon>Pseudomonadati</taxon>
        <taxon>Pseudomonadota</taxon>
        <taxon>Alphaproteobacteria</taxon>
        <taxon>Hyphomicrobiales</taxon>
        <taxon>Rhizobiaceae</taxon>
        <taxon>Rhizobium/Agrobacterium group</taxon>
        <taxon>Agrobacterium</taxon>
    </lineage>
</organism>
<dbReference type="PIRSF" id="PIRSF000097">
    <property type="entry name" value="AKR"/>
    <property type="match status" value="1"/>
</dbReference>
<dbReference type="AlphaFoldDB" id="A0AA44IY31"/>
<protein>
    <submittedName>
        <fullName evidence="10">Aldo/keto reductase</fullName>
    </submittedName>
</protein>
<proteinExistence type="inferred from homology"/>
<evidence type="ECO:0000313" key="10">
    <source>
        <dbReference type="EMBL" id="NRF19088.1"/>
    </source>
</evidence>
<feature type="compositionally biased region" description="Basic and acidic residues" evidence="8">
    <location>
        <begin position="263"/>
        <end position="278"/>
    </location>
</feature>
<accession>A0AA44IY31</accession>
<feature type="site" description="Lowers pKa of active site Tyr" evidence="7">
    <location>
        <position position="76"/>
    </location>
</feature>
<comment type="caution">
    <text evidence="10">The sequence shown here is derived from an EMBL/GenBank/DDBJ whole genome shotgun (WGS) entry which is preliminary data.</text>
</comment>
<dbReference type="PROSITE" id="PS00063">
    <property type="entry name" value="ALDOKETO_REDUCTASE_3"/>
    <property type="match status" value="1"/>
</dbReference>
<feature type="region of interest" description="Disordered" evidence="8">
    <location>
        <begin position="259"/>
        <end position="278"/>
    </location>
</feature>
<evidence type="ECO:0000256" key="4">
    <source>
        <dbReference type="ARBA" id="ARBA00049445"/>
    </source>
</evidence>
<evidence type="ECO:0000256" key="5">
    <source>
        <dbReference type="PIRSR" id="PIRSR000097-1"/>
    </source>
</evidence>
<dbReference type="PRINTS" id="PR00069">
    <property type="entry name" value="ALDKETRDTASE"/>
</dbReference>
<dbReference type="PROSITE" id="PS00062">
    <property type="entry name" value="ALDOKETO_REDUCTASE_2"/>
    <property type="match status" value="1"/>
</dbReference>
<dbReference type="InterPro" id="IPR020471">
    <property type="entry name" value="AKR"/>
</dbReference>
<dbReference type="Gene3D" id="3.20.20.100">
    <property type="entry name" value="NADP-dependent oxidoreductase domain"/>
    <property type="match status" value="1"/>
</dbReference>
<evidence type="ECO:0000256" key="8">
    <source>
        <dbReference type="SAM" id="MobiDB-lite"/>
    </source>
</evidence>
<keyword evidence="11" id="KW-1185">Reference proteome</keyword>
<reference evidence="10" key="1">
    <citation type="submission" date="2019-07" db="EMBL/GenBank/DDBJ databases">
        <title>FDA dAtabase for Regulatory Grade micrObial Sequences (FDA-ARGOS): Supporting development and validation of Infectious Disease Dx tests.</title>
        <authorList>
            <person name="Bachman M."/>
            <person name="Young C."/>
            <person name="Tallon L."/>
            <person name="Sadzewicz L."/>
            <person name="Vavikolanu K."/>
            <person name="Mehta A."/>
            <person name="Aluvathingal J."/>
            <person name="Nadendla S."/>
            <person name="Nandy P."/>
            <person name="Geyer C."/>
            <person name="Yan Y."/>
            <person name="Sichtig H."/>
        </authorList>
    </citation>
    <scope>NUCLEOTIDE SEQUENCE</scope>
    <source>
        <strain evidence="10">FDAARGOS_618</strain>
    </source>
</reference>
<name>A0AA44IY31_9HYPH</name>
<dbReference type="RefSeq" id="WP_172873703.1">
    <property type="nucleotide sequence ID" value="NZ_JABRWL010000005.1"/>
</dbReference>
<dbReference type="PANTHER" id="PTHR43827:SF3">
    <property type="entry name" value="NADP-DEPENDENT OXIDOREDUCTASE DOMAIN-CONTAINING PROTEIN"/>
    <property type="match status" value="1"/>
</dbReference>
<dbReference type="PANTHER" id="PTHR43827">
    <property type="entry name" value="2,5-DIKETO-D-GLUCONIC ACID REDUCTASE"/>
    <property type="match status" value="1"/>
</dbReference>
<evidence type="ECO:0000256" key="6">
    <source>
        <dbReference type="PIRSR" id="PIRSR000097-2"/>
    </source>
</evidence>
<feature type="active site" description="Proton donor" evidence="5">
    <location>
        <position position="51"/>
    </location>
</feature>
<dbReference type="Pfam" id="PF00248">
    <property type="entry name" value="Aldo_ket_red"/>
    <property type="match status" value="1"/>
</dbReference>
<gene>
    <name evidence="10" type="ORF">FOB26_08370</name>
</gene>
<dbReference type="InterPro" id="IPR023210">
    <property type="entry name" value="NADP_OxRdtase_dom"/>
</dbReference>
<dbReference type="InterPro" id="IPR036812">
    <property type="entry name" value="NAD(P)_OxRdtase_dom_sf"/>
</dbReference>
<evidence type="ECO:0000256" key="3">
    <source>
        <dbReference type="ARBA" id="ARBA00023002"/>
    </source>
</evidence>
<evidence type="ECO:0000259" key="9">
    <source>
        <dbReference type="Pfam" id="PF00248"/>
    </source>
</evidence>
<feature type="domain" description="NADP-dependent oxidoreductase" evidence="9">
    <location>
        <begin position="18"/>
        <end position="261"/>
    </location>
</feature>
<dbReference type="SUPFAM" id="SSF51430">
    <property type="entry name" value="NAD(P)-linked oxidoreductase"/>
    <property type="match status" value="1"/>
</dbReference>
<dbReference type="InterPro" id="IPR018170">
    <property type="entry name" value="Aldo/ket_reductase_CS"/>
</dbReference>
<dbReference type="PROSITE" id="PS00798">
    <property type="entry name" value="ALDOKETO_REDUCTASE_1"/>
    <property type="match status" value="1"/>
</dbReference>
<evidence type="ECO:0000313" key="11">
    <source>
        <dbReference type="Proteomes" id="UP001155820"/>
    </source>
</evidence>
<keyword evidence="2" id="KW-0521">NADP</keyword>
<feature type="binding site" evidence="6">
    <location>
        <position position="109"/>
    </location>
    <ligand>
        <name>substrate</name>
    </ligand>
</feature>
<dbReference type="Proteomes" id="UP001155820">
    <property type="component" value="Unassembled WGS sequence"/>
</dbReference>
<evidence type="ECO:0000256" key="2">
    <source>
        <dbReference type="ARBA" id="ARBA00022857"/>
    </source>
</evidence>
<keyword evidence="3" id="KW-0560">Oxidoreductase</keyword>
<evidence type="ECO:0000256" key="1">
    <source>
        <dbReference type="ARBA" id="ARBA00007905"/>
    </source>
</evidence>